<gene>
    <name evidence="1" type="ORF">SAMN05216204_10728</name>
</gene>
<reference evidence="2" key="1">
    <citation type="submission" date="2016-10" db="EMBL/GenBank/DDBJ databases">
        <authorList>
            <person name="Varghese N."/>
            <person name="Submissions S."/>
        </authorList>
    </citation>
    <scope>NUCLEOTIDE SEQUENCE [LARGE SCALE GENOMIC DNA]</scope>
    <source>
        <strain evidence="2">CGMCC 1.12041</strain>
    </source>
</reference>
<organism evidence="1 2">
    <name type="scientific">Massilia yuzhufengensis</name>
    <dbReference type="NCBI Taxonomy" id="1164594"/>
    <lineage>
        <taxon>Bacteria</taxon>
        <taxon>Pseudomonadati</taxon>
        <taxon>Pseudomonadota</taxon>
        <taxon>Betaproteobacteria</taxon>
        <taxon>Burkholderiales</taxon>
        <taxon>Oxalobacteraceae</taxon>
        <taxon>Telluria group</taxon>
        <taxon>Massilia</taxon>
    </lineage>
</organism>
<evidence type="ECO:0000313" key="1">
    <source>
        <dbReference type="EMBL" id="SFC51778.1"/>
    </source>
</evidence>
<proteinExistence type="predicted"/>
<dbReference type="EMBL" id="FOLD01000007">
    <property type="protein sequence ID" value="SFC51778.1"/>
    <property type="molecule type" value="Genomic_DNA"/>
</dbReference>
<accession>A0A1I1JZ41</accession>
<evidence type="ECO:0000313" key="2">
    <source>
        <dbReference type="Proteomes" id="UP000198639"/>
    </source>
</evidence>
<keyword evidence="2" id="KW-1185">Reference proteome</keyword>
<dbReference type="STRING" id="1164594.SAMN05216204_10728"/>
<name>A0A1I1JZ41_9BURK</name>
<dbReference type="OrthoDB" id="9134112at2"/>
<dbReference type="RefSeq" id="WP_143084533.1">
    <property type="nucleotide sequence ID" value="NZ_FOLD01000007.1"/>
</dbReference>
<dbReference type="AlphaFoldDB" id="A0A1I1JZ41"/>
<sequence length="65" mass="7455">MSEKNVSPKPQNCPKCHAPAEVRNPRLRRWFAVCSKSSELAIGHRVIGHPMFTKRDAIIEWNKLS</sequence>
<evidence type="ECO:0008006" key="3">
    <source>
        <dbReference type="Google" id="ProtNLM"/>
    </source>
</evidence>
<dbReference type="Proteomes" id="UP000198639">
    <property type="component" value="Unassembled WGS sequence"/>
</dbReference>
<protein>
    <recommendedName>
        <fullName evidence="3">Restriction alleviation protein Lar</fullName>
    </recommendedName>
</protein>